<gene>
    <name evidence="14" type="primary">gspH</name>
    <name evidence="14" type="ORF">DCD74_10920</name>
</gene>
<evidence type="ECO:0000256" key="10">
    <source>
        <dbReference type="ARBA" id="ARBA00030775"/>
    </source>
</evidence>
<evidence type="ECO:0000259" key="13">
    <source>
        <dbReference type="Pfam" id="PF12019"/>
    </source>
</evidence>
<evidence type="ECO:0000256" key="11">
    <source>
        <dbReference type="SAM" id="MobiDB-lite"/>
    </source>
</evidence>
<dbReference type="Pfam" id="PF12019">
    <property type="entry name" value="GspH"/>
    <property type="match status" value="1"/>
</dbReference>
<organism evidence="14 15">
    <name type="scientific">Solilutibacter oculi</name>
    <dbReference type="NCBI Taxonomy" id="2698682"/>
    <lineage>
        <taxon>Bacteria</taxon>
        <taxon>Pseudomonadati</taxon>
        <taxon>Pseudomonadota</taxon>
        <taxon>Gammaproteobacteria</taxon>
        <taxon>Lysobacterales</taxon>
        <taxon>Lysobacteraceae</taxon>
        <taxon>Solilutibacter</taxon>
    </lineage>
</organism>
<comment type="subcellular location">
    <subcellularLocation>
        <location evidence="1">Cell inner membrane</location>
        <topology evidence="1">Single-pass membrane protein</topology>
    </subcellularLocation>
</comment>
<dbReference type="GO" id="GO:0005886">
    <property type="term" value="C:plasma membrane"/>
    <property type="evidence" value="ECO:0007669"/>
    <property type="project" value="UniProtKB-SubCell"/>
</dbReference>
<keyword evidence="15" id="KW-1185">Reference proteome</keyword>
<evidence type="ECO:0000256" key="7">
    <source>
        <dbReference type="ARBA" id="ARBA00022989"/>
    </source>
</evidence>
<dbReference type="Proteomes" id="UP000251842">
    <property type="component" value="Chromosome"/>
</dbReference>
<dbReference type="SUPFAM" id="SSF54523">
    <property type="entry name" value="Pili subunits"/>
    <property type="match status" value="1"/>
</dbReference>
<feature type="domain" description="General secretion pathway GspH" evidence="13">
    <location>
        <begin position="64"/>
        <end position="158"/>
    </location>
</feature>
<dbReference type="InterPro" id="IPR012902">
    <property type="entry name" value="N_methyl_site"/>
</dbReference>
<dbReference type="GO" id="GO:0015628">
    <property type="term" value="P:protein secretion by the type II secretion system"/>
    <property type="evidence" value="ECO:0007669"/>
    <property type="project" value="InterPro"/>
</dbReference>
<evidence type="ECO:0000313" key="14">
    <source>
        <dbReference type="EMBL" id="AXA85127.1"/>
    </source>
</evidence>
<evidence type="ECO:0000256" key="9">
    <source>
        <dbReference type="ARBA" id="ARBA00025772"/>
    </source>
</evidence>
<feature type="region of interest" description="Disordered" evidence="11">
    <location>
        <begin position="1"/>
        <end position="21"/>
    </location>
</feature>
<proteinExistence type="inferred from homology"/>
<keyword evidence="3" id="KW-1003">Cell membrane</keyword>
<evidence type="ECO:0000256" key="1">
    <source>
        <dbReference type="ARBA" id="ARBA00004377"/>
    </source>
</evidence>
<evidence type="ECO:0000256" key="4">
    <source>
        <dbReference type="ARBA" id="ARBA00022481"/>
    </source>
</evidence>
<keyword evidence="7 12" id="KW-1133">Transmembrane helix</keyword>
<keyword evidence="8 12" id="KW-0472">Membrane</keyword>
<evidence type="ECO:0000256" key="6">
    <source>
        <dbReference type="ARBA" id="ARBA00022692"/>
    </source>
</evidence>
<sequence>MASRAVPASMPTSPTNKGGCGSRRACAGFTLLEILLVLALVAGAMTMMAAAFTRGSDGPRLRAATAQMANGLRDAGARAMLEQKVQRFELESAAHRWQAAGGKPQPVPEAIALSMITAAELRTPRGGAILFFPDGASSGGRIELSQGTQAWRLDVNWLTGQVRTTRASTP</sequence>
<dbReference type="InterPro" id="IPR045584">
    <property type="entry name" value="Pilin-like"/>
</dbReference>
<dbReference type="OrthoDB" id="8481584at2"/>
<keyword evidence="5" id="KW-0997">Cell inner membrane</keyword>
<evidence type="ECO:0000256" key="3">
    <source>
        <dbReference type="ARBA" id="ARBA00022475"/>
    </source>
</evidence>
<protein>
    <recommendedName>
        <fullName evidence="2">Type II secretion system protein H</fullName>
    </recommendedName>
    <alternativeName>
        <fullName evidence="10">General secretion pathway protein H</fullName>
    </alternativeName>
</protein>
<evidence type="ECO:0000313" key="15">
    <source>
        <dbReference type="Proteomes" id="UP000251842"/>
    </source>
</evidence>
<accession>A0A344J7W7</accession>
<evidence type="ECO:0000256" key="8">
    <source>
        <dbReference type="ARBA" id="ARBA00023136"/>
    </source>
</evidence>
<dbReference type="GO" id="GO:0015627">
    <property type="term" value="C:type II protein secretion system complex"/>
    <property type="evidence" value="ECO:0007669"/>
    <property type="project" value="InterPro"/>
</dbReference>
<dbReference type="EMBL" id="CP029556">
    <property type="protein sequence ID" value="AXA85127.1"/>
    <property type="molecule type" value="Genomic_DNA"/>
</dbReference>
<evidence type="ECO:0000256" key="5">
    <source>
        <dbReference type="ARBA" id="ARBA00022519"/>
    </source>
</evidence>
<dbReference type="InterPro" id="IPR022346">
    <property type="entry name" value="T2SS_GspH"/>
</dbReference>
<dbReference type="NCBIfam" id="TIGR02532">
    <property type="entry name" value="IV_pilin_GFxxxE"/>
    <property type="match status" value="1"/>
</dbReference>
<evidence type="ECO:0000256" key="12">
    <source>
        <dbReference type="SAM" id="Phobius"/>
    </source>
</evidence>
<reference evidence="15" key="1">
    <citation type="submission" date="2018-05" db="EMBL/GenBank/DDBJ databases">
        <title>Luteimonas pekinense sp. nov., isolated from human Meibomian gland secretions, Beijing, China.</title>
        <authorList>
            <person name="Wen T."/>
            <person name="Bai H."/>
            <person name="Lv H."/>
        </authorList>
    </citation>
    <scope>NUCLEOTIDE SEQUENCE [LARGE SCALE GENOMIC DNA]</scope>
    <source>
        <strain evidence="15">83-4</strain>
    </source>
</reference>
<name>A0A344J7W7_9GAMM</name>
<dbReference type="AlphaFoldDB" id="A0A344J7W7"/>
<feature type="transmembrane region" description="Helical" evidence="12">
    <location>
        <begin position="31"/>
        <end position="52"/>
    </location>
</feature>
<keyword evidence="4" id="KW-0488">Methylation</keyword>
<dbReference type="KEGG" id="lue:DCD74_10920"/>
<comment type="similarity">
    <text evidence="9">Belongs to the GSP H family.</text>
</comment>
<evidence type="ECO:0000256" key="2">
    <source>
        <dbReference type="ARBA" id="ARBA00021549"/>
    </source>
</evidence>
<keyword evidence="6 12" id="KW-0812">Transmembrane</keyword>